<keyword evidence="2" id="KW-1185">Reference proteome</keyword>
<evidence type="ECO:0000313" key="1">
    <source>
        <dbReference type="EMBL" id="MFC4626939.1"/>
    </source>
</evidence>
<evidence type="ECO:0000313" key="2">
    <source>
        <dbReference type="Proteomes" id="UP001596011"/>
    </source>
</evidence>
<dbReference type="Proteomes" id="UP001596011">
    <property type="component" value="Unassembled WGS sequence"/>
</dbReference>
<dbReference type="EMBL" id="JBHSFI010000001">
    <property type="protein sequence ID" value="MFC4626939.1"/>
    <property type="molecule type" value="Genomic_DNA"/>
</dbReference>
<comment type="caution">
    <text evidence="1">The sequence shown here is derived from an EMBL/GenBank/DDBJ whole genome shotgun (WGS) entry which is preliminary data.</text>
</comment>
<sequence>MGIAPDALAEIDRCLWSDRRAEAVRLYREATGHTAAQAKEWVEQRAASY</sequence>
<proteinExistence type="predicted"/>
<accession>A0ABV9H9A4</accession>
<organism evidence="1 2">
    <name type="scientific">Promicromonospora alba</name>
    <dbReference type="NCBI Taxonomy" id="1616110"/>
    <lineage>
        <taxon>Bacteria</taxon>
        <taxon>Bacillati</taxon>
        <taxon>Actinomycetota</taxon>
        <taxon>Actinomycetes</taxon>
        <taxon>Micrococcales</taxon>
        <taxon>Promicromonosporaceae</taxon>
        <taxon>Promicromonospora</taxon>
    </lineage>
</organism>
<gene>
    <name evidence="1" type="ORF">ACFO6V_01755</name>
</gene>
<dbReference type="RefSeq" id="WP_377131534.1">
    <property type="nucleotide sequence ID" value="NZ_JBHSFI010000001.1"/>
</dbReference>
<protein>
    <submittedName>
        <fullName evidence="1">Uncharacterized protein</fullName>
    </submittedName>
</protein>
<reference evidence="2" key="1">
    <citation type="journal article" date="2019" name="Int. J. Syst. Evol. Microbiol.">
        <title>The Global Catalogue of Microorganisms (GCM) 10K type strain sequencing project: providing services to taxonomists for standard genome sequencing and annotation.</title>
        <authorList>
            <consortium name="The Broad Institute Genomics Platform"/>
            <consortium name="The Broad Institute Genome Sequencing Center for Infectious Disease"/>
            <person name="Wu L."/>
            <person name="Ma J."/>
        </authorList>
    </citation>
    <scope>NUCLEOTIDE SEQUENCE [LARGE SCALE GENOMIC DNA]</scope>
    <source>
        <strain evidence="2">CCUG 42722</strain>
    </source>
</reference>
<name>A0ABV9H9A4_9MICO</name>